<evidence type="ECO:0000256" key="2">
    <source>
        <dbReference type="ARBA" id="ARBA00022475"/>
    </source>
</evidence>
<dbReference type="RefSeq" id="WP_240475438.1">
    <property type="nucleotide sequence ID" value="NZ_CP012332.1"/>
</dbReference>
<feature type="compositionally biased region" description="Low complexity" evidence="7">
    <location>
        <begin position="316"/>
        <end position="339"/>
    </location>
</feature>
<evidence type="ECO:0000256" key="4">
    <source>
        <dbReference type="ARBA" id="ARBA00022679"/>
    </source>
</evidence>
<dbReference type="EMBL" id="CP012332">
    <property type="protein sequence ID" value="AKU90619.1"/>
    <property type="molecule type" value="Genomic_DNA"/>
</dbReference>
<dbReference type="InterPro" id="IPR004960">
    <property type="entry name" value="LipA_acyltrans"/>
</dbReference>
<dbReference type="PANTHER" id="PTHR30606:SF10">
    <property type="entry name" value="PHOSPHATIDYLINOSITOL MANNOSIDE ACYLTRANSFERASE"/>
    <property type="match status" value="1"/>
</dbReference>
<evidence type="ECO:0000256" key="7">
    <source>
        <dbReference type="SAM" id="MobiDB-lite"/>
    </source>
</evidence>
<dbReference type="Pfam" id="PF03279">
    <property type="entry name" value="Lip_A_acyltrans"/>
    <property type="match status" value="1"/>
</dbReference>
<dbReference type="PANTHER" id="PTHR30606">
    <property type="entry name" value="LIPID A BIOSYNTHESIS LAUROYL ACYLTRANSFERASE"/>
    <property type="match status" value="1"/>
</dbReference>
<protein>
    <submittedName>
        <fullName evidence="8">Lipid A biosynthesis lauroyl acyltransferase</fullName>
    </submittedName>
</protein>
<sequence length="345" mass="37597">MTALLVVLGLVVLLVAAILLSQGRVLSWAVARLPQRAALALGAGLGDLIRALGIRREVARANLARAFPEKDEASREAILRGFYRHLGTLIVEFLRAPMLPPEHADRLVEVEGYERFEDAFAEGKGAIIATAHFGNFELLGSFFARKGQPITAITKVLSRNFLNAFWLDQRRRGGLREVPDSGSIRDILGVLRRKEILAVMIDQNMIPRRAIFAPFFGTLAATSPGPAVFAERTGAPVFLVLMHRLPGGRHRVVVEGPIPFDRTGDRDADVLAFTARLNLALEAQVRAEPESWYWVHRRWKTRPLDEAASRADLPFDGAPNGAPNDAAPGAEGATGGAAPEADRSV</sequence>
<reference evidence="8 9" key="1">
    <citation type="submission" date="2015-08" db="EMBL/GenBank/DDBJ databases">
        <authorList>
            <person name="Babu N.S."/>
            <person name="Beckwith C.J."/>
            <person name="Beseler K.G."/>
            <person name="Brison A."/>
            <person name="Carone J.V."/>
            <person name="Caskin T.P."/>
            <person name="Diamond M."/>
            <person name="Durham M.E."/>
            <person name="Foxe J.M."/>
            <person name="Go M."/>
            <person name="Henderson B.A."/>
            <person name="Jones I.B."/>
            <person name="McGettigan J.A."/>
            <person name="Micheletti S.J."/>
            <person name="Nasrallah M.E."/>
            <person name="Ortiz D."/>
            <person name="Piller C.R."/>
            <person name="Privatt S.R."/>
            <person name="Schneider S.L."/>
            <person name="Sharp S."/>
            <person name="Smith T.C."/>
            <person name="Stanton J.D."/>
            <person name="Ullery H.E."/>
            <person name="Wilson R.J."/>
            <person name="Serrano M.G."/>
            <person name="Buck G."/>
            <person name="Lee V."/>
            <person name="Wang Y."/>
            <person name="Carvalho R."/>
            <person name="Voegtly L."/>
            <person name="Shi R."/>
            <person name="Duckworth R."/>
            <person name="Johnson A."/>
            <person name="Loviza R."/>
            <person name="Walstead R."/>
            <person name="Shah Z."/>
            <person name="Kiflezghi M."/>
            <person name="Wade K."/>
            <person name="Ball S.L."/>
            <person name="Bradley K.W."/>
            <person name="Asai D.J."/>
            <person name="Bowman C.A."/>
            <person name="Russell D.A."/>
            <person name="Pope W.H."/>
            <person name="Jacobs-Sera D."/>
            <person name="Hendrix R.W."/>
            <person name="Hatfull G.F."/>
        </authorList>
    </citation>
    <scope>NUCLEOTIDE SEQUENCE [LARGE SCALE GENOMIC DNA]</scope>
    <source>
        <strain evidence="8 9">DSM 27710</strain>
    </source>
</reference>
<dbReference type="GO" id="GO:0009247">
    <property type="term" value="P:glycolipid biosynthetic process"/>
    <property type="evidence" value="ECO:0007669"/>
    <property type="project" value="UniProtKB-ARBA"/>
</dbReference>
<dbReference type="CDD" id="cd07984">
    <property type="entry name" value="LPLAT_LABLAT-like"/>
    <property type="match status" value="1"/>
</dbReference>
<feature type="region of interest" description="Disordered" evidence="7">
    <location>
        <begin position="310"/>
        <end position="345"/>
    </location>
</feature>
<dbReference type="AlphaFoldDB" id="A0A0K1PBX5"/>
<proteinExistence type="predicted"/>
<comment type="subcellular location">
    <subcellularLocation>
        <location evidence="1">Cell inner membrane</location>
    </subcellularLocation>
</comment>
<keyword evidence="5" id="KW-0472">Membrane</keyword>
<dbReference type="GO" id="GO:0016746">
    <property type="term" value="F:acyltransferase activity"/>
    <property type="evidence" value="ECO:0007669"/>
    <property type="project" value="UniProtKB-KW"/>
</dbReference>
<evidence type="ECO:0000256" key="3">
    <source>
        <dbReference type="ARBA" id="ARBA00022519"/>
    </source>
</evidence>
<dbReference type="KEGG" id="vin:AKJ08_1006"/>
<accession>A0A0K1PBX5</accession>
<keyword evidence="3" id="KW-0997">Cell inner membrane</keyword>
<gene>
    <name evidence="8" type="ORF">AKJ08_1006</name>
</gene>
<evidence type="ECO:0000313" key="8">
    <source>
        <dbReference type="EMBL" id="AKU90619.1"/>
    </source>
</evidence>
<dbReference type="Proteomes" id="UP000055590">
    <property type="component" value="Chromosome"/>
</dbReference>
<dbReference type="GO" id="GO:0005886">
    <property type="term" value="C:plasma membrane"/>
    <property type="evidence" value="ECO:0007669"/>
    <property type="project" value="UniProtKB-SubCell"/>
</dbReference>
<keyword evidence="2" id="KW-1003">Cell membrane</keyword>
<keyword evidence="4 8" id="KW-0808">Transferase</keyword>
<evidence type="ECO:0000256" key="1">
    <source>
        <dbReference type="ARBA" id="ARBA00004533"/>
    </source>
</evidence>
<dbReference type="PIRSF" id="PIRSF026649">
    <property type="entry name" value="MsbB"/>
    <property type="match status" value="1"/>
</dbReference>
<name>A0A0K1PBX5_9BACT</name>
<keyword evidence="9" id="KW-1185">Reference proteome</keyword>
<evidence type="ECO:0000256" key="5">
    <source>
        <dbReference type="ARBA" id="ARBA00023136"/>
    </source>
</evidence>
<organism evidence="8 9">
    <name type="scientific">Vulgatibacter incomptus</name>
    <dbReference type="NCBI Taxonomy" id="1391653"/>
    <lineage>
        <taxon>Bacteria</taxon>
        <taxon>Pseudomonadati</taxon>
        <taxon>Myxococcota</taxon>
        <taxon>Myxococcia</taxon>
        <taxon>Myxococcales</taxon>
        <taxon>Cystobacterineae</taxon>
        <taxon>Vulgatibacteraceae</taxon>
        <taxon>Vulgatibacter</taxon>
    </lineage>
</organism>
<evidence type="ECO:0000256" key="6">
    <source>
        <dbReference type="ARBA" id="ARBA00023315"/>
    </source>
</evidence>
<keyword evidence="6 8" id="KW-0012">Acyltransferase</keyword>
<evidence type="ECO:0000313" key="9">
    <source>
        <dbReference type="Proteomes" id="UP000055590"/>
    </source>
</evidence>
<dbReference type="STRING" id="1391653.AKJ08_1006"/>